<keyword evidence="1" id="KW-0732">Signal</keyword>
<dbReference type="WBParaSite" id="scaffold12150_cov172.g16114">
    <property type="protein sequence ID" value="scaffold12150_cov172.g16114"/>
    <property type="gene ID" value="scaffold12150_cov172.g16114"/>
</dbReference>
<keyword evidence="2" id="KW-1185">Reference proteome</keyword>
<feature type="chain" id="PRO_5037801287" evidence="1">
    <location>
        <begin position="22"/>
        <end position="109"/>
    </location>
</feature>
<organism evidence="2 3">
    <name type="scientific">Meloidogyne javanica</name>
    <name type="common">Root-knot nematode worm</name>
    <dbReference type="NCBI Taxonomy" id="6303"/>
    <lineage>
        <taxon>Eukaryota</taxon>
        <taxon>Metazoa</taxon>
        <taxon>Ecdysozoa</taxon>
        <taxon>Nematoda</taxon>
        <taxon>Chromadorea</taxon>
        <taxon>Rhabditida</taxon>
        <taxon>Tylenchina</taxon>
        <taxon>Tylenchomorpha</taxon>
        <taxon>Tylenchoidea</taxon>
        <taxon>Meloidogynidae</taxon>
        <taxon>Meloidogyninae</taxon>
        <taxon>Meloidogyne</taxon>
        <taxon>Meloidogyne incognita group</taxon>
    </lineage>
</organism>
<feature type="signal peptide" evidence="1">
    <location>
        <begin position="1"/>
        <end position="21"/>
    </location>
</feature>
<dbReference type="AlphaFoldDB" id="A0A915LK55"/>
<accession>A0A915LK55</accession>
<dbReference type="Proteomes" id="UP000887561">
    <property type="component" value="Unplaced"/>
</dbReference>
<evidence type="ECO:0000256" key="1">
    <source>
        <dbReference type="SAM" id="SignalP"/>
    </source>
</evidence>
<evidence type="ECO:0000313" key="2">
    <source>
        <dbReference type="Proteomes" id="UP000887561"/>
    </source>
</evidence>
<reference evidence="3" key="1">
    <citation type="submission" date="2022-11" db="UniProtKB">
        <authorList>
            <consortium name="WormBaseParasite"/>
        </authorList>
    </citation>
    <scope>IDENTIFICATION</scope>
</reference>
<name>A0A915LK55_MELJA</name>
<evidence type="ECO:0000313" key="3">
    <source>
        <dbReference type="WBParaSite" id="scaffold12150_cov172.g16114"/>
    </source>
</evidence>
<proteinExistence type="predicted"/>
<sequence length="109" mass="12102">MNLKFIFVACLAAAIVNENNALECYSKGQNNIHECFGSNTFCLTMRCGKHIVAKCCTNDPNKLCKYNKTDCKNKCAGSVVSNVEDPTRPKPQCPDVDSCTNDWCNNEKI</sequence>
<protein>
    <submittedName>
        <fullName evidence="3">Uncharacterized protein</fullName>
    </submittedName>
</protein>